<sequence length="218" mass="23461">MSGGRTQHPRIDPVRLDDLAAGDPAELTARADLEATRFSGVRRASLDLGGARLDGVELADLVADETDLRGARLTEVRLDGVGLPVVRAAGTEWRDVEVSGRLGSVEAYEARWRGVHLVGAKISFLNLRAAQLVDVAFTDCVVEELDLQGAEITRLRFVDTTVRRLETHGARLTDVDLRGATLEVVDGLGDLRGATVSPEQLTLLAPLLADHLGLLVEE</sequence>
<comment type="caution">
    <text evidence="1">The sequence shown here is derived from an EMBL/GenBank/DDBJ whole genome shotgun (WGS) entry which is preliminary data.</text>
</comment>
<dbReference type="Gene3D" id="2.160.20.80">
    <property type="entry name" value="E3 ubiquitin-protein ligase SopA"/>
    <property type="match status" value="1"/>
</dbReference>
<dbReference type="Proteomes" id="UP000780875">
    <property type="component" value="Unassembled WGS sequence"/>
</dbReference>
<evidence type="ECO:0000313" key="2">
    <source>
        <dbReference type="Proteomes" id="UP000780875"/>
    </source>
</evidence>
<proteinExistence type="predicted"/>
<gene>
    <name evidence="1" type="ORF">K8U61_19200</name>
</gene>
<reference evidence="1 2" key="1">
    <citation type="submission" date="2021-09" db="EMBL/GenBank/DDBJ databases">
        <title>Whole genome sequence of Nocardioides sp. GBK3QG-3.</title>
        <authorList>
            <person name="Tuo L."/>
        </authorList>
    </citation>
    <scope>NUCLEOTIDE SEQUENCE [LARGE SCALE GENOMIC DNA]</scope>
    <source>
        <strain evidence="1 2">GBK3QG-3</strain>
    </source>
</reference>
<protein>
    <submittedName>
        <fullName evidence="1">Pentapeptide repeat-containing protein</fullName>
    </submittedName>
</protein>
<dbReference type="RefSeq" id="WP_224124671.1">
    <property type="nucleotide sequence ID" value="NZ_JAIQZJ010000013.1"/>
</dbReference>
<keyword evidence="2" id="KW-1185">Reference proteome</keyword>
<dbReference type="Pfam" id="PF00805">
    <property type="entry name" value="Pentapeptide"/>
    <property type="match status" value="1"/>
</dbReference>
<accession>A0ABS7UHL1</accession>
<dbReference type="PANTHER" id="PTHR14136">
    <property type="entry name" value="BTB_POZ DOMAIN-CONTAINING PROTEIN KCTD9"/>
    <property type="match status" value="1"/>
</dbReference>
<name>A0ABS7UHL1_9ACTN</name>
<dbReference type="InterPro" id="IPR001646">
    <property type="entry name" value="5peptide_repeat"/>
</dbReference>
<dbReference type="PANTHER" id="PTHR14136:SF17">
    <property type="entry name" value="BTB_POZ DOMAIN-CONTAINING PROTEIN KCTD9"/>
    <property type="match status" value="1"/>
</dbReference>
<dbReference type="EMBL" id="JAIQZJ010000013">
    <property type="protein sequence ID" value="MBZ5740310.1"/>
    <property type="molecule type" value="Genomic_DNA"/>
</dbReference>
<dbReference type="SUPFAM" id="SSF141571">
    <property type="entry name" value="Pentapeptide repeat-like"/>
    <property type="match status" value="1"/>
</dbReference>
<organism evidence="1 2">
    <name type="scientific">Nocardioides mangrovi</name>
    <dbReference type="NCBI Taxonomy" id="2874580"/>
    <lineage>
        <taxon>Bacteria</taxon>
        <taxon>Bacillati</taxon>
        <taxon>Actinomycetota</taxon>
        <taxon>Actinomycetes</taxon>
        <taxon>Propionibacteriales</taxon>
        <taxon>Nocardioidaceae</taxon>
        <taxon>Nocardioides</taxon>
    </lineage>
</organism>
<dbReference type="InterPro" id="IPR051082">
    <property type="entry name" value="Pentapeptide-BTB/POZ_domain"/>
</dbReference>
<evidence type="ECO:0000313" key="1">
    <source>
        <dbReference type="EMBL" id="MBZ5740310.1"/>
    </source>
</evidence>